<keyword evidence="3" id="KW-0804">Transcription</keyword>
<accession>A0A1I4WPV9</accession>
<evidence type="ECO:0000259" key="5">
    <source>
        <dbReference type="PROSITE" id="PS01124"/>
    </source>
</evidence>
<evidence type="ECO:0000313" key="6">
    <source>
        <dbReference type="EMBL" id="SFN15808.1"/>
    </source>
</evidence>
<dbReference type="Proteomes" id="UP000199149">
    <property type="component" value="Unassembled WGS sequence"/>
</dbReference>
<dbReference type="STRING" id="684065.SAMN05421738_107126"/>
<evidence type="ECO:0000256" key="4">
    <source>
        <dbReference type="SAM" id="Phobius"/>
    </source>
</evidence>
<dbReference type="Gene3D" id="1.10.10.60">
    <property type="entry name" value="Homeodomain-like"/>
    <property type="match status" value="2"/>
</dbReference>
<feature type="transmembrane region" description="Helical" evidence="4">
    <location>
        <begin position="338"/>
        <end position="357"/>
    </location>
</feature>
<organism evidence="6 7">
    <name type="scientific">Algoriella xinjiangensis</name>
    <dbReference type="NCBI Taxonomy" id="684065"/>
    <lineage>
        <taxon>Bacteria</taxon>
        <taxon>Pseudomonadati</taxon>
        <taxon>Bacteroidota</taxon>
        <taxon>Flavobacteriia</taxon>
        <taxon>Flavobacteriales</taxon>
        <taxon>Weeksellaceae</taxon>
        <taxon>Algoriella</taxon>
    </lineage>
</organism>
<evidence type="ECO:0000313" key="7">
    <source>
        <dbReference type="Proteomes" id="UP000199149"/>
    </source>
</evidence>
<dbReference type="GO" id="GO:0003700">
    <property type="term" value="F:DNA-binding transcription factor activity"/>
    <property type="evidence" value="ECO:0007669"/>
    <property type="project" value="InterPro"/>
</dbReference>
<name>A0A1I4WPV9_9FLAO</name>
<keyword evidence="1" id="KW-0805">Transcription regulation</keyword>
<dbReference type="AlphaFoldDB" id="A0A1I4WPV9"/>
<keyword evidence="4" id="KW-1133">Transmembrane helix</keyword>
<dbReference type="InterPro" id="IPR011990">
    <property type="entry name" value="TPR-like_helical_dom_sf"/>
</dbReference>
<dbReference type="Pfam" id="PF12833">
    <property type="entry name" value="HTH_18"/>
    <property type="match status" value="1"/>
</dbReference>
<keyword evidence="4" id="KW-0472">Membrane</keyword>
<gene>
    <name evidence="6" type="ORF">SAMN05421738_107126</name>
</gene>
<dbReference type="SUPFAM" id="SSF46689">
    <property type="entry name" value="Homeodomain-like"/>
    <property type="match status" value="1"/>
</dbReference>
<evidence type="ECO:0000256" key="2">
    <source>
        <dbReference type="ARBA" id="ARBA00023125"/>
    </source>
</evidence>
<dbReference type="EMBL" id="FOUZ01000007">
    <property type="protein sequence ID" value="SFN15808.1"/>
    <property type="molecule type" value="Genomic_DNA"/>
</dbReference>
<dbReference type="SMART" id="SM00342">
    <property type="entry name" value="HTH_ARAC"/>
    <property type="match status" value="1"/>
</dbReference>
<dbReference type="GO" id="GO:0043565">
    <property type="term" value="F:sequence-specific DNA binding"/>
    <property type="evidence" value="ECO:0007669"/>
    <property type="project" value="InterPro"/>
</dbReference>
<sequence length="532" mass="61646">MFTKGTLYFLFFLLFSILMKSQNETTDSFTLIDKAVKKLYQNPDDCIQFSQNVSINTKNDEQKLILQNIMAQAYAMKGNFVQSIKTSLEGDSFLNTENNTAFSQLFMNYSIAEQYQNLDLYRQSENSIDKILSKEINNKNPNKIITIAKLYQLQALNLAVTKKINEAEIAFKKSSQLLKNVNNESQIIKTENELFLASLLIKKNKITEAKLKIETILQNYSGKDFYYLEAFANEKMSRIYFLQKDYEKSLDYLNIGLSKIENSNYLPLESKIYELMSKNYSVLQDSEKYRKYDKLFLETNAKLESNKKDGIRYLIKFIETQENNNLNFFQQAEKSKNLFLIGFCILGIVGLSLYYFNQVKSAKDLQKQLNFFAKLKDIESVKQKSTTTSPIFQNVLVTDETEKSDKKTVVISKEKEDDILKKLEELEQSDRFLNKNMSLSILAGQLDTNTKYLTEVINTTKGKNFNAYINELRINHIAYLLKNKPEFLQYKVSYLADFSGFSSHGAFTTIFKSVTGMSPNTYIQQIKKSKNE</sequence>
<protein>
    <submittedName>
        <fullName evidence="6">AraC-type DNA-binding protein</fullName>
    </submittedName>
</protein>
<dbReference type="InterPro" id="IPR018060">
    <property type="entry name" value="HTH_AraC"/>
</dbReference>
<dbReference type="PANTHER" id="PTHR43280">
    <property type="entry name" value="ARAC-FAMILY TRANSCRIPTIONAL REGULATOR"/>
    <property type="match status" value="1"/>
</dbReference>
<proteinExistence type="predicted"/>
<evidence type="ECO:0000256" key="3">
    <source>
        <dbReference type="ARBA" id="ARBA00023163"/>
    </source>
</evidence>
<reference evidence="7" key="1">
    <citation type="submission" date="2016-10" db="EMBL/GenBank/DDBJ databases">
        <authorList>
            <person name="Varghese N."/>
            <person name="Submissions S."/>
        </authorList>
    </citation>
    <scope>NUCLEOTIDE SEQUENCE [LARGE SCALE GENOMIC DNA]</scope>
    <source>
        <strain evidence="7">XJ109</strain>
    </source>
</reference>
<feature type="domain" description="HTH araC/xylS-type" evidence="5">
    <location>
        <begin position="417"/>
        <end position="525"/>
    </location>
</feature>
<evidence type="ECO:0000256" key="1">
    <source>
        <dbReference type="ARBA" id="ARBA00023015"/>
    </source>
</evidence>
<dbReference type="OrthoDB" id="5295174at2"/>
<dbReference type="RefSeq" id="WP_092908178.1">
    <property type="nucleotide sequence ID" value="NZ_FOUZ01000007.1"/>
</dbReference>
<dbReference type="InterPro" id="IPR009057">
    <property type="entry name" value="Homeodomain-like_sf"/>
</dbReference>
<keyword evidence="2 6" id="KW-0238">DNA-binding</keyword>
<keyword evidence="4" id="KW-0812">Transmembrane</keyword>
<dbReference type="SUPFAM" id="SSF48452">
    <property type="entry name" value="TPR-like"/>
    <property type="match status" value="1"/>
</dbReference>
<dbReference type="PANTHER" id="PTHR43280:SF2">
    <property type="entry name" value="HTH-TYPE TRANSCRIPTIONAL REGULATOR EXSA"/>
    <property type="match status" value="1"/>
</dbReference>
<keyword evidence="7" id="KW-1185">Reference proteome</keyword>
<dbReference type="PROSITE" id="PS01124">
    <property type="entry name" value="HTH_ARAC_FAMILY_2"/>
    <property type="match status" value="1"/>
</dbReference>